<protein>
    <submittedName>
        <fullName evidence="2">Uncharacterized protein</fullName>
    </submittedName>
</protein>
<evidence type="ECO:0000313" key="1">
    <source>
        <dbReference type="EMBL" id="KUK44867.1"/>
    </source>
</evidence>
<dbReference type="AlphaFoldDB" id="A0A101IJH2"/>
<dbReference type="PATRIC" id="fig|301375.6.peg.27"/>
<dbReference type="Proteomes" id="UP000053961">
    <property type="component" value="Unassembled WGS sequence"/>
</dbReference>
<reference evidence="2" key="1">
    <citation type="journal article" date="2015" name="MBio">
        <title>Genome-resolved metagenomic analysis reveals roles for candidate phyla and other microbial community members in biogeochemical transformations in oil reservoirs.</title>
        <authorList>
            <person name="Hu P."/>
            <person name="Tom L."/>
            <person name="Singh A."/>
            <person name="Thomas B.C."/>
            <person name="Baker B.J."/>
            <person name="Piceno Y.M."/>
            <person name="Andersen G.L."/>
            <person name="Banfield J.F."/>
        </authorList>
    </citation>
    <scope>NUCLEOTIDE SEQUENCE [LARGE SCALE GENOMIC DNA]</scope>
    <source>
        <strain evidence="2">56_747</strain>
    </source>
</reference>
<comment type="caution">
    <text evidence="2">The sequence shown here is derived from an EMBL/GenBank/DDBJ whole genome shotgun (WGS) entry which is preliminary data.</text>
</comment>
<organism evidence="2 3">
    <name type="scientific">Methanothrix harundinacea</name>
    <dbReference type="NCBI Taxonomy" id="301375"/>
    <lineage>
        <taxon>Archaea</taxon>
        <taxon>Methanobacteriati</taxon>
        <taxon>Methanobacteriota</taxon>
        <taxon>Stenosarchaea group</taxon>
        <taxon>Methanomicrobia</taxon>
        <taxon>Methanotrichales</taxon>
        <taxon>Methanotrichaceae</taxon>
        <taxon>Methanothrix</taxon>
    </lineage>
</organism>
<gene>
    <name evidence="1" type="ORF">XD72_0766</name>
    <name evidence="2" type="ORF">XE07_1141</name>
</gene>
<dbReference type="Proteomes" id="UP000057043">
    <property type="component" value="Unassembled WGS sequence"/>
</dbReference>
<proteinExistence type="predicted"/>
<accession>A0A101IJH2</accession>
<evidence type="ECO:0000313" key="2">
    <source>
        <dbReference type="EMBL" id="KUK96383.1"/>
    </source>
</evidence>
<evidence type="ECO:0000313" key="4">
    <source>
        <dbReference type="Proteomes" id="UP000057043"/>
    </source>
</evidence>
<dbReference type="EMBL" id="LGFT01000013">
    <property type="protein sequence ID" value="KUK44867.1"/>
    <property type="molecule type" value="Genomic_DNA"/>
</dbReference>
<reference evidence="3 4" key="2">
    <citation type="journal article" date="2015" name="MBio">
        <title>Genome-Resolved Metagenomic Analysis Reveals Roles for Candidate Phyla and Other Microbial Community Members in Biogeochemical Transformations in Oil Reservoirs.</title>
        <authorList>
            <person name="Hu P."/>
            <person name="Tom L."/>
            <person name="Singh A."/>
            <person name="Thomas B.C."/>
            <person name="Baker B.J."/>
            <person name="Piceno Y.M."/>
            <person name="Andersen G.L."/>
            <person name="Banfield J.F."/>
        </authorList>
    </citation>
    <scope>NUCLEOTIDE SEQUENCE [LARGE SCALE GENOMIC DNA]</scope>
    <source>
        <strain evidence="1">57_489</strain>
    </source>
</reference>
<dbReference type="EMBL" id="LGHB01000014">
    <property type="protein sequence ID" value="KUK96383.1"/>
    <property type="molecule type" value="Genomic_DNA"/>
</dbReference>
<sequence length="112" mass="13502">MSELKELVIKEDDYRQYLKQRLRLTDPCMAEEVERVGFPFLFAAGSELLRSYILNETEFASSLPDRLRVPDRGYAWYMFSQSVKEILVDENRIVVKYELQDDYRLPFKRFYL</sequence>
<evidence type="ECO:0000313" key="3">
    <source>
        <dbReference type="Proteomes" id="UP000053961"/>
    </source>
</evidence>
<name>A0A101IJH2_9EURY</name>